<evidence type="ECO:0000313" key="2">
    <source>
        <dbReference type="Proteomes" id="UP000220768"/>
    </source>
</evidence>
<dbReference type="Proteomes" id="UP000220768">
    <property type="component" value="Unassembled WGS sequence"/>
</dbReference>
<evidence type="ECO:0000313" key="1">
    <source>
        <dbReference type="EMBL" id="PDT03540.1"/>
    </source>
</evidence>
<reference evidence="1 2" key="1">
    <citation type="submission" date="2017-09" db="EMBL/GenBank/DDBJ databases">
        <title>Comparative genomics of rhizobia isolated from Phaseolus vulgaris in China.</title>
        <authorList>
            <person name="Tong W."/>
        </authorList>
    </citation>
    <scope>NUCLEOTIDE SEQUENCE [LARGE SCALE GENOMIC DNA]</scope>
    <source>
        <strain evidence="1 2">C5</strain>
    </source>
</reference>
<keyword evidence="2" id="KW-1185">Reference proteome</keyword>
<sequence>MGIRTGSEQFYSIFTGGLARTDTEKAIQAYMETDDYDGILNLIIFRKNDIFPFHNSKIQFLYEKFCSDAYEFHSNFYGLYTNDGRGSSTWRPRGDGYVSEEIYDRVMSKIAVLNDKASELAQQWEELISVSRQELKGASKSVERYDM</sequence>
<accession>A0A2A6JC88</accession>
<proteinExistence type="predicted"/>
<comment type="caution">
    <text evidence="1">The sequence shown here is derived from an EMBL/GenBank/DDBJ whole genome shotgun (WGS) entry which is preliminary data.</text>
</comment>
<dbReference type="AlphaFoldDB" id="A0A2A6JC88"/>
<name>A0A2A6JC88_9HYPH</name>
<gene>
    <name evidence="1" type="ORF">CO666_13230</name>
</gene>
<dbReference type="EMBL" id="NWSV01000007">
    <property type="protein sequence ID" value="PDT03540.1"/>
    <property type="molecule type" value="Genomic_DNA"/>
</dbReference>
<protein>
    <submittedName>
        <fullName evidence="1">Uncharacterized protein</fullName>
    </submittedName>
</protein>
<organism evidence="1 2">
    <name type="scientific">Rhizobium chutanense</name>
    <dbReference type="NCBI Taxonomy" id="2035448"/>
    <lineage>
        <taxon>Bacteria</taxon>
        <taxon>Pseudomonadati</taxon>
        <taxon>Pseudomonadota</taxon>
        <taxon>Alphaproteobacteria</taxon>
        <taxon>Hyphomicrobiales</taxon>
        <taxon>Rhizobiaceae</taxon>
        <taxon>Rhizobium/Agrobacterium group</taxon>
        <taxon>Rhizobium</taxon>
    </lineage>
</organism>